<proteinExistence type="predicted"/>
<organism evidence="1 2">
    <name type="scientific">Novosphingobium resinovorum</name>
    <dbReference type="NCBI Taxonomy" id="158500"/>
    <lineage>
        <taxon>Bacteria</taxon>
        <taxon>Pseudomonadati</taxon>
        <taxon>Pseudomonadota</taxon>
        <taxon>Alphaproteobacteria</taxon>
        <taxon>Sphingomonadales</taxon>
        <taxon>Sphingomonadaceae</taxon>
        <taxon>Novosphingobium</taxon>
    </lineage>
</organism>
<accession>A0A031JPB0</accession>
<dbReference type="eggNOG" id="COG2133">
    <property type="taxonomic scope" value="Bacteria"/>
</dbReference>
<dbReference type="PATRIC" id="fig|158500.4.peg.4573"/>
<evidence type="ECO:0000313" key="2">
    <source>
        <dbReference type="Proteomes" id="UP000024329"/>
    </source>
</evidence>
<comment type="caution">
    <text evidence="1">The sequence shown here is derived from an EMBL/GenBank/DDBJ whole genome shotgun (WGS) entry which is preliminary data.</text>
</comment>
<dbReference type="EMBL" id="JFYZ01000035">
    <property type="protein sequence ID" value="EZP76615.1"/>
    <property type="molecule type" value="Genomic_DNA"/>
</dbReference>
<protein>
    <submittedName>
        <fullName evidence="1">L-sorbosone dehydrogenase</fullName>
    </submittedName>
</protein>
<sequence length="81" mass="8798">MVRKVSTAVGITASWLGYKVVWFPFTNGRPSGKPREFVIGFIGPDGKSRGCAVGATYDPVRRALRVADDLSNTVWRITPSG</sequence>
<evidence type="ECO:0000313" key="1">
    <source>
        <dbReference type="EMBL" id="EZP76615.1"/>
    </source>
</evidence>
<gene>
    <name evidence="1" type="ORF">BV97_04498</name>
</gene>
<dbReference type="Proteomes" id="UP000024329">
    <property type="component" value="Unassembled WGS sequence"/>
</dbReference>
<dbReference type="AlphaFoldDB" id="A0A031JPB0"/>
<name>A0A031JPB0_9SPHN</name>
<reference evidence="1 2" key="1">
    <citation type="submission" date="2014-03" db="EMBL/GenBank/DDBJ databases">
        <title>Whole genome sequence of Novosphingobium resinovorum KF1.</title>
        <authorList>
            <person name="Gan H.M."/>
            <person name="Gan H.Y."/>
            <person name="Chew T.H."/>
            <person name="Savka M.A."/>
        </authorList>
    </citation>
    <scope>NUCLEOTIDE SEQUENCE [LARGE SCALE GENOMIC DNA]</scope>
    <source>
        <strain evidence="1 2">KF1</strain>
    </source>
</reference>